<dbReference type="AlphaFoldDB" id="A0A8S9RXR0"/>
<protein>
    <recommendedName>
        <fullName evidence="1">Tryptophanyl-tRNA synthetase</fullName>
    </recommendedName>
</protein>
<dbReference type="Proteomes" id="UP000712600">
    <property type="component" value="Unassembled WGS sequence"/>
</dbReference>
<proteinExistence type="predicted"/>
<dbReference type="PANTHER" id="PTHR10055:SF13">
    <property type="entry name" value="TRYPTOPHAN--TRNA LIGASE"/>
    <property type="match status" value="1"/>
</dbReference>
<dbReference type="GO" id="GO:0006436">
    <property type="term" value="P:tryptophanyl-tRNA aminoacylation"/>
    <property type="evidence" value="ECO:0007669"/>
    <property type="project" value="TreeGrafter"/>
</dbReference>
<dbReference type="PANTHER" id="PTHR10055">
    <property type="entry name" value="TRYPTOPHANYL-TRNA SYNTHETASE"/>
    <property type="match status" value="1"/>
</dbReference>
<organism evidence="2 3">
    <name type="scientific">Brassica cretica</name>
    <name type="common">Mustard</name>
    <dbReference type="NCBI Taxonomy" id="69181"/>
    <lineage>
        <taxon>Eukaryota</taxon>
        <taxon>Viridiplantae</taxon>
        <taxon>Streptophyta</taxon>
        <taxon>Embryophyta</taxon>
        <taxon>Tracheophyta</taxon>
        <taxon>Spermatophyta</taxon>
        <taxon>Magnoliopsida</taxon>
        <taxon>eudicotyledons</taxon>
        <taxon>Gunneridae</taxon>
        <taxon>Pentapetalae</taxon>
        <taxon>rosids</taxon>
        <taxon>malvids</taxon>
        <taxon>Brassicales</taxon>
        <taxon>Brassicaceae</taxon>
        <taxon>Brassiceae</taxon>
        <taxon>Brassica</taxon>
    </lineage>
</organism>
<dbReference type="GO" id="GO:0004830">
    <property type="term" value="F:tryptophan-tRNA ligase activity"/>
    <property type="evidence" value="ECO:0007669"/>
    <property type="project" value="TreeGrafter"/>
</dbReference>
<evidence type="ECO:0000313" key="2">
    <source>
        <dbReference type="EMBL" id="KAF3585366.1"/>
    </source>
</evidence>
<reference evidence="2" key="1">
    <citation type="submission" date="2019-12" db="EMBL/GenBank/DDBJ databases">
        <title>Genome sequencing and annotation of Brassica cretica.</title>
        <authorList>
            <person name="Studholme D.J."/>
            <person name="Sarris P."/>
        </authorList>
    </citation>
    <scope>NUCLEOTIDE SEQUENCE</scope>
    <source>
        <strain evidence="2">PFS-109/04</strain>
        <tissue evidence="2">Leaf</tissue>
    </source>
</reference>
<dbReference type="Gene3D" id="3.40.50.620">
    <property type="entry name" value="HUPs"/>
    <property type="match status" value="1"/>
</dbReference>
<sequence length="140" mass="16227">MSFFFGLRNFFVDVVMVLRNVSKSPPWRFVDVRRCFFLVSLISSPQEETRKHEIEHEINRLFDEMLSLEKQRPESSSSEEAQVVTPWVVSGNVDHEKVIENFGCDRIDESLIAQVESLTSRRVADCACKLKRSWVSSLLS</sequence>
<accession>A0A8S9RXR0</accession>
<comment type="caution">
    <text evidence="2">The sequence shown here is derived from an EMBL/GenBank/DDBJ whole genome shotgun (WGS) entry which is preliminary data.</text>
</comment>
<name>A0A8S9RXR0_BRACR</name>
<dbReference type="GO" id="GO:0005737">
    <property type="term" value="C:cytoplasm"/>
    <property type="evidence" value="ECO:0007669"/>
    <property type="project" value="TreeGrafter"/>
</dbReference>
<dbReference type="EMBL" id="QGKX02000088">
    <property type="protein sequence ID" value="KAF3585366.1"/>
    <property type="molecule type" value="Genomic_DNA"/>
</dbReference>
<gene>
    <name evidence="2" type="ORF">F2Q69_00030581</name>
</gene>
<dbReference type="InterPro" id="IPR014729">
    <property type="entry name" value="Rossmann-like_a/b/a_fold"/>
</dbReference>
<evidence type="ECO:0000256" key="1">
    <source>
        <dbReference type="ARBA" id="ARBA00030268"/>
    </source>
</evidence>
<evidence type="ECO:0000313" key="3">
    <source>
        <dbReference type="Proteomes" id="UP000712600"/>
    </source>
</evidence>